<dbReference type="GO" id="GO:0005085">
    <property type="term" value="F:guanyl-nucleotide exchange factor activity"/>
    <property type="evidence" value="ECO:0007669"/>
    <property type="project" value="InterPro"/>
</dbReference>
<reference evidence="10" key="1">
    <citation type="submission" date="2023-07" db="EMBL/GenBank/DDBJ databases">
        <authorList>
            <consortium name="CYATHOMIX"/>
        </authorList>
    </citation>
    <scope>NUCLEOTIDE SEQUENCE</scope>
    <source>
        <strain evidence="10">N/A</strain>
    </source>
</reference>
<keyword evidence="11" id="KW-1185">Reference proteome</keyword>
<feature type="compositionally biased region" description="Pro residues" evidence="8">
    <location>
        <begin position="14"/>
        <end position="26"/>
    </location>
</feature>
<name>A0AA36DU80_CYLNA</name>
<dbReference type="Pfam" id="PF00621">
    <property type="entry name" value="RhoGEF"/>
    <property type="match status" value="1"/>
</dbReference>
<feature type="region of interest" description="Disordered" evidence="8">
    <location>
        <begin position="684"/>
        <end position="708"/>
    </location>
</feature>
<dbReference type="SMART" id="SM00233">
    <property type="entry name" value="PH"/>
    <property type="match status" value="1"/>
</dbReference>
<evidence type="ECO:0000256" key="1">
    <source>
        <dbReference type="ARBA" id="ARBA00004496"/>
    </source>
</evidence>
<comment type="similarity">
    <text evidence="2">Belongs to the E(R) family.</text>
</comment>
<comment type="subcellular location">
    <subcellularLocation>
        <location evidence="1">Cytoplasm</location>
    </subcellularLocation>
</comment>
<evidence type="ECO:0000313" key="10">
    <source>
        <dbReference type="EMBL" id="CAJ0592866.1"/>
    </source>
</evidence>
<dbReference type="Gene3D" id="2.30.29.30">
    <property type="entry name" value="Pleckstrin-homology domain (PH domain)/Phosphotyrosine-binding domain (PTB)"/>
    <property type="match status" value="1"/>
</dbReference>
<dbReference type="Gene3D" id="3.30.2260.10">
    <property type="entry name" value="Enhancer of rudimentary"/>
    <property type="match status" value="1"/>
</dbReference>
<keyword evidence="5" id="KW-0479">Metal-binding</keyword>
<dbReference type="Pfam" id="PF01133">
    <property type="entry name" value="ER"/>
    <property type="match status" value="1"/>
</dbReference>
<feature type="compositionally biased region" description="Basic and acidic residues" evidence="8">
    <location>
        <begin position="534"/>
        <end position="543"/>
    </location>
</feature>
<comment type="caution">
    <text evidence="10">The sequence shown here is derived from an EMBL/GenBank/DDBJ whole genome shotgun (WGS) entry which is preliminary data.</text>
</comment>
<dbReference type="SMART" id="SM00325">
    <property type="entry name" value="RhoGEF"/>
    <property type="match status" value="1"/>
</dbReference>
<gene>
    <name evidence="10" type="ORF">CYNAS_LOCUS4849</name>
</gene>
<evidence type="ECO:0000256" key="8">
    <source>
        <dbReference type="SAM" id="MobiDB-lite"/>
    </source>
</evidence>
<dbReference type="InterPro" id="IPR051632">
    <property type="entry name" value="Rho_GEF"/>
</dbReference>
<evidence type="ECO:0000256" key="3">
    <source>
        <dbReference type="ARBA" id="ARBA00022490"/>
    </source>
</evidence>
<evidence type="ECO:0000256" key="4">
    <source>
        <dbReference type="ARBA" id="ARBA00022553"/>
    </source>
</evidence>
<keyword evidence="6 7" id="KW-0175">Coiled coil</keyword>
<dbReference type="Gene3D" id="1.20.900.10">
    <property type="entry name" value="Dbl homology (DH) domain"/>
    <property type="match status" value="1"/>
</dbReference>
<accession>A0AA36DU80</accession>
<keyword evidence="5" id="KW-0863">Zinc-finger</keyword>
<protein>
    <recommendedName>
        <fullName evidence="9">DH domain-containing protein</fullName>
    </recommendedName>
</protein>
<sequence>MKSSVSLDSVVSLRPPPLPHSPPPMLVVPERRHSQEPTASTSRAFSLTPLRVHSPSSAVLAFDFSFHDSFLEKLSQSPSFKEHRPEVAGSKECSTSFNFQRQRAMSESLVTSISTSVPGAGHDALNIPSFSSVQSLNSVSDGIDGTHSCDSLDVMAKDMDDRSAVVHGSDPILTSLSRRIYSFEDMRAITMQQRSFSAEDTSCDKENQFIRSVERDASQKEIDNKNIEEEVAVELPTGDSSDTSSCGNLDITEETLVAEKESEEKEVPLAVVAVAAVAVASQEEEIASREEEIASREEEIRRIEEARYCSTDGVELPRASEPAVTTLVDDERSASPTHLLDESMIPLVGTPSPHTMTYFPMEDVFAFVERRPNQELPAITEENEEQTLRRHRPSDVTPAERLYRASSMIVPQEPNEYAPGVRSVGHDLDMMAGPPDYSYNAGPVHRRAISDNIGAQSSTRKNELRRTQEMEEIDQAGMYEDVAMRSSRSIGRASSVVSNRCKSQVFLPDIGLGDPSKSAPSLDRNLSSSDPSVNDEKPLKARECPPPVVLTRKASSMQNDWKKQLSAGSLSQPTPVQMRKEPVGRESRPQSMTRGDNDDVTTPSPPSSIASFSRGVNFMRRSWRRLAGGDLRRDSVDVPVFHSLDDTVTVCDGSHPMSSAECVCITAEDTAVQKPVRRVATIPIRQRTSAHLKPRSQDRIEKKKTKSGSDTFSFGSLFGANKGARTKKKSGMDRSLETVISTFQSKAVGSAVSLPTRRMVSSSDLVQRPPIPDFEGLPDHLSSALSELNDLETVSIDSAEVARYNLSSPLWDRFDLFSKEEYNSWHDKYRHDKMSSKLVKKQDAIFELILIEKAQCAHLAFLQQGYRYRLVQENILSEPDVNRLIPDVLDALLVFHLHLLDRLTARQRESDEVETISDIIAEELSDEGKHVSIAINAYTAFGSAKERSEKLFESLMAKNGRFADFIRSTSYDPLYRRYEFKSTMTRVISRPAKYGLLLETILKNEGNKFTKECELTQKALLTAKRFAMIIDNNLLMAQMAQRWDDVRSHFDHSSHTNLYLVDKEKPSGVVRITFTMEDLDMDMKSVGSGQRRLMCLGDVCMKNSSTKLVEKVFMVLFDDILVCLQRRSNQKYVFIQQEQSVFPVSGLILRPADRSASVMIISGAVTKPALLEVEFNSKTDRSKWIKTLESAIHAAPVKVRMSPRNEDEAARQLEQERQLQMRRQKEAEDAWLRRLDEMFEQRNSQDKLIQDYMLSLMKFFDDLRVHLHSLPLKSRPDVADRIREAVRQHCRELRVCRTAPLNKLIENACVARESELWSFIDVAAEVALDGPDSDGGGSSSDSSGSGRRPRRIHTFHGTTGPSDEDAPSTSGKEKSSIRRHTTVPRMNISQDNAPDKSDEEEDRVELSEERREQLEVEQKTHRLPLGLNLKARRAMTNLIREVVKLKTENNHLRNEVSLAKTRLAMKDRTAHVVPTYVLAADTMEALRRKEQEVREEDSRRRRELEQWAEELRVQQQRQQQEQEMLLLEREKLQRSEAELAEKWAALHAASAGGTPINSSRIIGRISMKSPNALERVTSFRDHKMTSHQGISPALRNLTKKSETKPGDRVSRSPKKHKMVHTILLIQPTVRPDSRTWSDYETTTDCLEGICKIYEEFLKKQNPSMASITYDVSHLYEFIDKLSDLSCLILNPDTCQYTPHNKDWIKEKIFIMLRTQARND</sequence>
<feature type="domain" description="DH" evidence="9">
    <location>
        <begin position="840"/>
        <end position="1033"/>
    </location>
</feature>
<evidence type="ECO:0000256" key="7">
    <source>
        <dbReference type="SAM" id="Coils"/>
    </source>
</evidence>
<keyword evidence="3" id="KW-0963">Cytoplasm</keyword>
<feature type="region of interest" description="Disordered" evidence="8">
    <location>
        <begin position="507"/>
        <end position="613"/>
    </location>
</feature>
<dbReference type="InterPro" id="IPR000219">
    <property type="entry name" value="DH_dom"/>
</dbReference>
<dbReference type="PANTHER" id="PTHR13944">
    <property type="entry name" value="AGAP007712-PA"/>
    <property type="match status" value="1"/>
</dbReference>
<dbReference type="InterPro" id="IPR000781">
    <property type="entry name" value="ERH"/>
</dbReference>
<keyword evidence="5" id="KW-0862">Zinc</keyword>
<dbReference type="SUPFAM" id="SSF48065">
    <property type="entry name" value="DBL homology domain (DH-domain)"/>
    <property type="match status" value="1"/>
</dbReference>
<feature type="coiled-coil region" evidence="7">
    <location>
        <begin position="279"/>
        <end position="306"/>
    </location>
</feature>
<dbReference type="InterPro" id="IPR011993">
    <property type="entry name" value="PH-like_dom_sf"/>
</dbReference>
<feature type="compositionally biased region" description="Low complexity" evidence="8">
    <location>
        <begin position="1"/>
        <end position="13"/>
    </location>
</feature>
<dbReference type="PROSITE" id="PS50010">
    <property type="entry name" value="DH_2"/>
    <property type="match status" value="1"/>
</dbReference>
<dbReference type="SUPFAM" id="SSF50729">
    <property type="entry name" value="PH domain-like"/>
    <property type="match status" value="1"/>
</dbReference>
<evidence type="ECO:0000256" key="2">
    <source>
        <dbReference type="ARBA" id="ARBA00007491"/>
    </source>
</evidence>
<dbReference type="InterPro" id="IPR035899">
    <property type="entry name" value="DBL_dom_sf"/>
</dbReference>
<dbReference type="GO" id="GO:0008270">
    <property type="term" value="F:zinc ion binding"/>
    <property type="evidence" value="ECO:0007669"/>
    <property type="project" value="UniProtKB-KW"/>
</dbReference>
<evidence type="ECO:0000313" key="11">
    <source>
        <dbReference type="Proteomes" id="UP001176961"/>
    </source>
</evidence>
<dbReference type="Pfam" id="PF17838">
    <property type="entry name" value="PH_16"/>
    <property type="match status" value="1"/>
</dbReference>
<organism evidence="10 11">
    <name type="scientific">Cylicocyclus nassatus</name>
    <name type="common">Nematode worm</name>
    <dbReference type="NCBI Taxonomy" id="53992"/>
    <lineage>
        <taxon>Eukaryota</taxon>
        <taxon>Metazoa</taxon>
        <taxon>Ecdysozoa</taxon>
        <taxon>Nematoda</taxon>
        <taxon>Chromadorea</taxon>
        <taxon>Rhabditida</taxon>
        <taxon>Rhabditina</taxon>
        <taxon>Rhabditomorpha</taxon>
        <taxon>Strongyloidea</taxon>
        <taxon>Strongylidae</taxon>
        <taxon>Cylicocyclus</taxon>
    </lineage>
</organism>
<feature type="compositionally biased region" description="Polar residues" evidence="8">
    <location>
        <begin position="566"/>
        <end position="575"/>
    </location>
</feature>
<evidence type="ECO:0000256" key="6">
    <source>
        <dbReference type="ARBA" id="ARBA00023054"/>
    </source>
</evidence>
<dbReference type="SUPFAM" id="SSF143875">
    <property type="entry name" value="ERH-like"/>
    <property type="match status" value="1"/>
</dbReference>
<dbReference type="InterPro" id="IPR001849">
    <property type="entry name" value="PH_domain"/>
</dbReference>
<proteinExistence type="inferred from homology"/>
<evidence type="ECO:0000256" key="5">
    <source>
        <dbReference type="ARBA" id="ARBA00022771"/>
    </source>
</evidence>
<feature type="region of interest" description="Disordered" evidence="8">
    <location>
        <begin position="1329"/>
        <end position="1417"/>
    </location>
</feature>
<dbReference type="Proteomes" id="UP001176961">
    <property type="component" value="Unassembled WGS sequence"/>
</dbReference>
<feature type="compositionally biased region" description="Basic and acidic residues" evidence="8">
    <location>
        <begin position="578"/>
        <end position="588"/>
    </location>
</feature>
<dbReference type="GO" id="GO:0035023">
    <property type="term" value="P:regulation of Rho protein signal transduction"/>
    <property type="evidence" value="ECO:0007669"/>
    <property type="project" value="TreeGrafter"/>
</dbReference>
<feature type="region of interest" description="Disordered" evidence="8">
    <location>
        <begin position="1"/>
        <end position="41"/>
    </location>
</feature>
<dbReference type="GO" id="GO:0005737">
    <property type="term" value="C:cytoplasm"/>
    <property type="evidence" value="ECO:0007669"/>
    <property type="project" value="UniProtKB-SubCell"/>
</dbReference>
<dbReference type="EMBL" id="CATQJL010000112">
    <property type="protein sequence ID" value="CAJ0592866.1"/>
    <property type="molecule type" value="Genomic_DNA"/>
</dbReference>
<feature type="compositionally biased region" description="Basic and acidic residues" evidence="8">
    <location>
        <begin position="1404"/>
        <end position="1417"/>
    </location>
</feature>
<dbReference type="InterPro" id="IPR041020">
    <property type="entry name" value="PH_16"/>
</dbReference>
<evidence type="ECO:0000259" key="9">
    <source>
        <dbReference type="PROSITE" id="PS50010"/>
    </source>
</evidence>
<dbReference type="PANTHER" id="PTHR13944:SF21">
    <property type="entry name" value="CYSTS, ISOFORM C"/>
    <property type="match status" value="1"/>
</dbReference>
<keyword evidence="4" id="KW-0597">Phosphoprotein</keyword>
<dbReference type="InterPro" id="IPR035912">
    <property type="entry name" value="EHR_sf"/>
</dbReference>